<dbReference type="EMBL" id="QZKI01000028">
    <property type="protein sequence ID" value="RJP73390.1"/>
    <property type="molecule type" value="Genomic_DNA"/>
</dbReference>
<dbReference type="GO" id="GO:0003774">
    <property type="term" value="F:cytoskeletal motor activity"/>
    <property type="evidence" value="ECO:0007669"/>
    <property type="project" value="InterPro"/>
</dbReference>
<keyword evidence="7" id="KW-0472">Membrane</keyword>
<evidence type="ECO:0000256" key="7">
    <source>
        <dbReference type="ARBA" id="ARBA00023136"/>
    </source>
</evidence>
<dbReference type="GO" id="GO:0005886">
    <property type="term" value="C:plasma membrane"/>
    <property type="evidence" value="ECO:0007669"/>
    <property type="project" value="UniProtKB-SubCell"/>
</dbReference>
<dbReference type="PANTHER" id="PTHR43484">
    <property type="match status" value="1"/>
</dbReference>
<evidence type="ECO:0000256" key="4">
    <source>
        <dbReference type="ARBA" id="ARBA00022475"/>
    </source>
</evidence>
<accession>A0A419F4H3</accession>
<dbReference type="InterPro" id="IPR001543">
    <property type="entry name" value="FliN-like_C"/>
</dbReference>
<evidence type="ECO:0000256" key="1">
    <source>
        <dbReference type="ARBA" id="ARBA00004413"/>
    </source>
</evidence>
<dbReference type="GO" id="GO:0006935">
    <property type="term" value="P:chemotaxis"/>
    <property type="evidence" value="ECO:0007669"/>
    <property type="project" value="UniProtKB-KW"/>
</dbReference>
<dbReference type="Pfam" id="PF01052">
    <property type="entry name" value="FliMN_C"/>
    <property type="match status" value="1"/>
</dbReference>
<evidence type="ECO:0000256" key="6">
    <source>
        <dbReference type="ARBA" id="ARBA00022779"/>
    </source>
</evidence>
<comment type="caution">
    <text evidence="10">The sequence shown here is derived from an EMBL/GenBank/DDBJ whole genome shotgun (WGS) entry which is preliminary data.</text>
</comment>
<sequence length="136" mass="14858">MNESKNPRDRSRKKKTAGTGVVIDATAHRRPRVHGPEADYQKKAAGIEFLADVPLNVNVVLGEATMAVGEILTLDTDSVVQLDKPSGDPVDIYVENQKLGKGEVIVLQEKLRIRVLEMTPPSPMKEGPSAETTEEQ</sequence>
<dbReference type="Proteomes" id="UP000285961">
    <property type="component" value="Unassembled WGS sequence"/>
</dbReference>
<evidence type="ECO:0000313" key="11">
    <source>
        <dbReference type="Proteomes" id="UP000285961"/>
    </source>
</evidence>
<dbReference type="SUPFAM" id="SSF101801">
    <property type="entry name" value="Surface presentation of antigens (SPOA)"/>
    <property type="match status" value="1"/>
</dbReference>
<feature type="domain" description="Flagellar motor switch protein FliN-like C-terminal" evidence="9">
    <location>
        <begin position="50"/>
        <end position="118"/>
    </location>
</feature>
<proteinExistence type="inferred from homology"/>
<dbReference type="Gene3D" id="2.30.330.10">
    <property type="entry name" value="SpoA-like"/>
    <property type="match status" value="1"/>
</dbReference>
<dbReference type="GO" id="GO:0071973">
    <property type="term" value="P:bacterial-type flagellum-dependent cell motility"/>
    <property type="evidence" value="ECO:0007669"/>
    <property type="project" value="InterPro"/>
</dbReference>
<protein>
    <recommendedName>
        <fullName evidence="3">Flagellar motor switch protein FliN</fullName>
    </recommendedName>
</protein>
<dbReference type="PANTHER" id="PTHR43484:SF1">
    <property type="entry name" value="FLAGELLAR MOTOR SWITCH PROTEIN FLIN"/>
    <property type="match status" value="1"/>
</dbReference>
<keyword evidence="5" id="KW-0145">Chemotaxis</keyword>
<evidence type="ECO:0000256" key="5">
    <source>
        <dbReference type="ARBA" id="ARBA00022500"/>
    </source>
</evidence>
<comment type="similarity">
    <text evidence="2">Belongs to the FliN/MopA/SpaO family.</text>
</comment>
<comment type="subcellular location">
    <subcellularLocation>
        <location evidence="1">Cell membrane</location>
        <topology evidence="1">Peripheral membrane protein</topology>
        <orientation evidence="1">Cytoplasmic side</orientation>
    </subcellularLocation>
</comment>
<keyword evidence="6" id="KW-0283">Flagellar rotation</keyword>
<name>A0A419F4H3_9BACT</name>
<reference evidence="10 11" key="1">
    <citation type="journal article" date="2017" name="ISME J.">
        <title>Energy and carbon metabolisms in a deep terrestrial subsurface fluid microbial community.</title>
        <authorList>
            <person name="Momper L."/>
            <person name="Jungbluth S.P."/>
            <person name="Lee M.D."/>
            <person name="Amend J.P."/>
        </authorList>
    </citation>
    <scope>NUCLEOTIDE SEQUENCE [LARGE SCALE GENOMIC DNA]</scope>
    <source>
        <strain evidence="10">SURF_17</strain>
    </source>
</reference>
<dbReference type="InterPro" id="IPR036429">
    <property type="entry name" value="SpoA-like_sf"/>
</dbReference>
<evidence type="ECO:0000256" key="3">
    <source>
        <dbReference type="ARBA" id="ARBA00021897"/>
    </source>
</evidence>
<dbReference type="InterPro" id="IPR001172">
    <property type="entry name" value="FliN_T3SS_HrcQb"/>
</dbReference>
<evidence type="ECO:0000256" key="2">
    <source>
        <dbReference type="ARBA" id="ARBA00009226"/>
    </source>
</evidence>
<dbReference type="GO" id="GO:0009425">
    <property type="term" value="C:bacterial-type flagellum basal body"/>
    <property type="evidence" value="ECO:0007669"/>
    <property type="project" value="InterPro"/>
</dbReference>
<keyword evidence="4" id="KW-1003">Cell membrane</keyword>
<dbReference type="PRINTS" id="PR00956">
    <property type="entry name" value="FLGMOTORFLIN"/>
</dbReference>
<organism evidence="10 11">
    <name type="scientific">Candidatus Abyssobacteria bacterium SURF_17</name>
    <dbReference type="NCBI Taxonomy" id="2093361"/>
    <lineage>
        <taxon>Bacteria</taxon>
        <taxon>Pseudomonadati</taxon>
        <taxon>Candidatus Hydrogenedentota</taxon>
        <taxon>Candidatus Abyssobacteria</taxon>
    </lineage>
</organism>
<evidence type="ECO:0000256" key="8">
    <source>
        <dbReference type="SAM" id="MobiDB-lite"/>
    </source>
</evidence>
<feature type="region of interest" description="Disordered" evidence="8">
    <location>
        <begin position="1"/>
        <end position="38"/>
    </location>
</feature>
<dbReference type="AlphaFoldDB" id="A0A419F4H3"/>
<evidence type="ECO:0000313" key="10">
    <source>
        <dbReference type="EMBL" id="RJP73390.1"/>
    </source>
</evidence>
<gene>
    <name evidence="10" type="ORF">C4532_04605</name>
</gene>
<evidence type="ECO:0000259" key="9">
    <source>
        <dbReference type="Pfam" id="PF01052"/>
    </source>
</evidence>
<dbReference type="InterPro" id="IPR051469">
    <property type="entry name" value="FliN/MopA/SpaO"/>
</dbReference>